<dbReference type="GO" id="GO:0005524">
    <property type="term" value="F:ATP binding"/>
    <property type="evidence" value="ECO:0007669"/>
    <property type="project" value="UniProtKB-KW"/>
</dbReference>
<dbReference type="Pfam" id="PF07730">
    <property type="entry name" value="HisKA_3"/>
    <property type="match status" value="1"/>
</dbReference>
<feature type="domain" description="Putative sensor" evidence="12">
    <location>
        <begin position="59"/>
        <end position="175"/>
    </location>
</feature>
<comment type="caution">
    <text evidence="13">The sequence shown here is derived from an EMBL/GenBank/DDBJ whole genome shotgun (WGS) entry which is preliminary data.</text>
</comment>
<dbReference type="CDD" id="cd16917">
    <property type="entry name" value="HATPase_UhpB-NarQ-NarX-like"/>
    <property type="match status" value="1"/>
</dbReference>
<evidence type="ECO:0000256" key="2">
    <source>
        <dbReference type="ARBA" id="ARBA00012438"/>
    </source>
</evidence>
<keyword evidence="4" id="KW-0808">Transferase</keyword>
<feature type="region of interest" description="Disordered" evidence="9">
    <location>
        <begin position="1"/>
        <end position="40"/>
    </location>
</feature>
<sequence>MAGPVDATRDQRTEQPVAPPAGKEPVPDQPVPDQPGAGVDARPEQVFALDNRTWRRVLFLLLNLPTGLVGFVFVVVWFSVGVGMAVTVVGLPLLTIGLVVTRALGTVERARARAILGLHIPTASRPRSASTGAFGRLWAAVADPVGWRHALYFVIRLPWVIVTFTVTLVLLLVGWPVLPVVARALAAVDRAMISALLSPSDRMERRIRELEADRGVVVDTAAADLRRIERDLHDGAQARLVALAMGLGLAREKLADDPDTAAKMVEEAHGEVKLALRELRDLARGIHPAILTDRGLPGAIPSLGMRCTVPVRVTVELDERPAPAIEGIVYFTAAELLTNISKHSQASDALVDLRRVGDNLLLRITDDGRGGASLGRGSGLAGLTERLDAIDGTLIVDSPPGGPTYVIAKVPWRDREQTQSD</sequence>
<keyword evidence="5" id="KW-0547">Nucleotide-binding</keyword>
<dbReference type="Gene3D" id="3.30.565.10">
    <property type="entry name" value="Histidine kinase-like ATPase, C-terminal domain"/>
    <property type="match status" value="1"/>
</dbReference>
<accession>A0A1S1PR99</accession>
<keyword evidence="10" id="KW-0812">Transmembrane</keyword>
<evidence type="ECO:0000256" key="6">
    <source>
        <dbReference type="ARBA" id="ARBA00022777"/>
    </source>
</evidence>
<evidence type="ECO:0000256" key="4">
    <source>
        <dbReference type="ARBA" id="ARBA00022679"/>
    </source>
</evidence>
<dbReference type="PANTHER" id="PTHR24421">
    <property type="entry name" value="NITRATE/NITRITE SENSOR PROTEIN NARX-RELATED"/>
    <property type="match status" value="1"/>
</dbReference>
<keyword evidence="7" id="KW-0067">ATP-binding</keyword>
<evidence type="ECO:0000259" key="12">
    <source>
        <dbReference type="Pfam" id="PF13796"/>
    </source>
</evidence>
<dbReference type="Proteomes" id="UP000179769">
    <property type="component" value="Unassembled WGS sequence"/>
</dbReference>
<dbReference type="GO" id="GO:0046983">
    <property type="term" value="F:protein dimerization activity"/>
    <property type="evidence" value="ECO:0007669"/>
    <property type="project" value="InterPro"/>
</dbReference>
<evidence type="ECO:0000313" key="13">
    <source>
        <dbReference type="EMBL" id="OHV23769.1"/>
    </source>
</evidence>
<dbReference type="InterPro" id="IPR050482">
    <property type="entry name" value="Sensor_HK_TwoCompSys"/>
</dbReference>
<proteinExistence type="predicted"/>
<feature type="transmembrane region" description="Helical" evidence="10">
    <location>
        <begin position="84"/>
        <end position="104"/>
    </location>
</feature>
<protein>
    <recommendedName>
        <fullName evidence="2">histidine kinase</fullName>
        <ecNumber evidence="2">2.7.13.3</ecNumber>
    </recommendedName>
</protein>
<dbReference type="EMBL" id="MAXA01000239">
    <property type="protein sequence ID" value="OHV23769.1"/>
    <property type="molecule type" value="Genomic_DNA"/>
</dbReference>
<dbReference type="GO" id="GO:0000155">
    <property type="term" value="F:phosphorelay sensor kinase activity"/>
    <property type="evidence" value="ECO:0007669"/>
    <property type="project" value="InterPro"/>
</dbReference>
<keyword evidence="10" id="KW-1133">Transmembrane helix</keyword>
<evidence type="ECO:0000256" key="5">
    <source>
        <dbReference type="ARBA" id="ARBA00022741"/>
    </source>
</evidence>
<evidence type="ECO:0000256" key="10">
    <source>
        <dbReference type="SAM" id="Phobius"/>
    </source>
</evidence>
<dbReference type="InterPro" id="IPR036890">
    <property type="entry name" value="HATPase_C_sf"/>
</dbReference>
<evidence type="ECO:0000256" key="7">
    <source>
        <dbReference type="ARBA" id="ARBA00022840"/>
    </source>
</evidence>
<dbReference type="Pfam" id="PF13796">
    <property type="entry name" value="Sensor"/>
    <property type="match status" value="1"/>
</dbReference>
<dbReference type="SUPFAM" id="SSF55874">
    <property type="entry name" value="ATPase domain of HSP90 chaperone/DNA topoisomerase II/histidine kinase"/>
    <property type="match status" value="1"/>
</dbReference>
<dbReference type="GO" id="GO:0016020">
    <property type="term" value="C:membrane"/>
    <property type="evidence" value="ECO:0007669"/>
    <property type="project" value="InterPro"/>
</dbReference>
<feature type="domain" description="Signal transduction histidine kinase subgroup 3 dimerisation and phosphoacceptor" evidence="11">
    <location>
        <begin position="226"/>
        <end position="289"/>
    </location>
</feature>
<dbReference type="EC" id="2.7.13.3" evidence="2"/>
<name>A0A1S1PR99_9ACTN</name>
<dbReference type="InterPro" id="IPR011712">
    <property type="entry name" value="Sig_transdc_His_kin_sub3_dim/P"/>
</dbReference>
<gene>
    <name evidence="13" type="ORF">BBK14_24095</name>
</gene>
<evidence type="ECO:0000256" key="3">
    <source>
        <dbReference type="ARBA" id="ARBA00022553"/>
    </source>
</evidence>
<keyword evidence="3" id="KW-0597">Phosphoprotein</keyword>
<evidence type="ECO:0000256" key="9">
    <source>
        <dbReference type="SAM" id="MobiDB-lite"/>
    </source>
</evidence>
<keyword evidence="8" id="KW-0902">Two-component regulatory system</keyword>
<evidence type="ECO:0000259" key="11">
    <source>
        <dbReference type="Pfam" id="PF07730"/>
    </source>
</evidence>
<organism evidence="13 14">
    <name type="scientific">Parafrankia soli</name>
    <dbReference type="NCBI Taxonomy" id="2599596"/>
    <lineage>
        <taxon>Bacteria</taxon>
        <taxon>Bacillati</taxon>
        <taxon>Actinomycetota</taxon>
        <taxon>Actinomycetes</taxon>
        <taxon>Frankiales</taxon>
        <taxon>Frankiaceae</taxon>
        <taxon>Parafrankia</taxon>
    </lineage>
</organism>
<dbReference type="PANTHER" id="PTHR24421:SF10">
    <property type="entry name" value="NITRATE_NITRITE SENSOR PROTEIN NARQ"/>
    <property type="match status" value="1"/>
</dbReference>
<dbReference type="AlphaFoldDB" id="A0A1S1PR99"/>
<reference evidence="14" key="1">
    <citation type="submission" date="2016-07" db="EMBL/GenBank/DDBJ databases">
        <title>Frankia sp. NRRL B-16219 Genome sequencing.</title>
        <authorList>
            <person name="Ghodhbane-Gtari F."/>
            <person name="Swanson E."/>
            <person name="Gueddou A."/>
            <person name="Louati M."/>
            <person name="Nouioui I."/>
            <person name="Hezbri K."/>
            <person name="Abebe-Akele F."/>
            <person name="Simpson S."/>
            <person name="Morris K."/>
            <person name="Thomas K."/>
            <person name="Gtari M."/>
            <person name="Tisa L.S."/>
        </authorList>
    </citation>
    <scope>NUCLEOTIDE SEQUENCE [LARGE SCALE GENOMIC DNA]</scope>
    <source>
        <strain evidence="14">NRRL B-16219</strain>
    </source>
</reference>
<keyword evidence="6 13" id="KW-0418">Kinase</keyword>
<comment type="catalytic activity">
    <reaction evidence="1">
        <text>ATP + protein L-histidine = ADP + protein N-phospho-L-histidine.</text>
        <dbReference type="EC" id="2.7.13.3"/>
    </reaction>
</comment>
<feature type="transmembrane region" description="Helical" evidence="10">
    <location>
        <begin position="157"/>
        <end position="175"/>
    </location>
</feature>
<feature type="transmembrane region" description="Helical" evidence="10">
    <location>
        <begin position="57"/>
        <end position="78"/>
    </location>
</feature>
<dbReference type="OrthoDB" id="5242012at2"/>
<evidence type="ECO:0000256" key="1">
    <source>
        <dbReference type="ARBA" id="ARBA00000085"/>
    </source>
</evidence>
<keyword evidence="14" id="KW-1185">Reference proteome</keyword>
<dbReference type="Gene3D" id="1.20.5.1930">
    <property type="match status" value="1"/>
</dbReference>
<evidence type="ECO:0000313" key="14">
    <source>
        <dbReference type="Proteomes" id="UP000179769"/>
    </source>
</evidence>
<dbReference type="InterPro" id="IPR025828">
    <property type="entry name" value="Put_sensor_dom"/>
</dbReference>
<evidence type="ECO:0000256" key="8">
    <source>
        <dbReference type="ARBA" id="ARBA00023012"/>
    </source>
</evidence>
<dbReference type="RefSeq" id="WP_071065808.1">
    <property type="nucleotide sequence ID" value="NZ_MAXA01000239.1"/>
</dbReference>
<keyword evidence="10" id="KW-0472">Membrane</keyword>